<feature type="binding site" evidence="9">
    <location>
        <position position="93"/>
    </location>
    <ligand>
        <name>Mg(2+)</name>
        <dbReference type="ChEBI" id="CHEBI:18420"/>
        <label>1</label>
    </ligand>
</feature>
<evidence type="ECO:0000256" key="9">
    <source>
        <dbReference type="HAMAP-Rule" id="MF_02095"/>
    </source>
</evidence>
<evidence type="ECO:0000256" key="10">
    <source>
        <dbReference type="PIRSR" id="PIRSR600760-2"/>
    </source>
</evidence>
<evidence type="ECO:0000256" key="1">
    <source>
        <dbReference type="ARBA" id="ARBA00001625"/>
    </source>
</evidence>
<dbReference type="PRINTS" id="PR00377">
    <property type="entry name" value="IMPHPHTASES"/>
</dbReference>
<feature type="binding site" evidence="9">
    <location>
        <position position="218"/>
    </location>
    <ligand>
        <name>substrate</name>
    </ligand>
</feature>
<dbReference type="GO" id="GO:0000103">
    <property type="term" value="P:sulfate assimilation"/>
    <property type="evidence" value="ECO:0007669"/>
    <property type="project" value="TreeGrafter"/>
</dbReference>
<dbReference type="NCBIfam" id="TIGR01331">
    <property type="entry name" value="bisphos_cysQ"/>
    <property type="match status" value="1"/>
</dbReference>
<dbReference type="GO" id="GO:0046854">
    <property type="term" value="P:phosphatidylinositol phosphate biosynthetic process"/>
    <property type="evidence" value="ECO:0007669"/>
    <property type="project" value="InterPro"/>
</dbReference>
<dbReference type="Gene3D" id="3.30.540.10">
    <property type="entry name" value="Fructose-1,6-Bisphosphatase, subunit A, domain 1"/>
    <property type="match status" value="1"/>
</dbReference>
<dbReference type="KEGG" id="mgk:FSB76_27675"/>
<dbReference type="InterPro" id="IPR000760">
    <property type="entry name" value="Inositol_monophosphatase-like"/>
</dbReference>
<dbReference type="InterPro" id="IPR020550">
    <property type="entry name" value="Inositol_monophosphatase_CS"/>
</dbReference>
<dbReference type="InterPro" id="IPR020583">
    <property type="entry name" value="Inositol_monoP_metal-BS"/>
</dbReference>
<keyword evidence="6 9" id="KW-0378">Hydrolase</keyword>
<accession>A0A5B8W6P5</accession>
<feature type="binding site" evidence="9 10">
    <location>
        <position position="93"/>
    </location>
    <ligand>
        <name>Mg(2+)</name>
        <dbReference type="ChEBI" id="CHEBI:18420"/>
        <label>2</label>
    </ligand>
</feature>
<feature type="binding site" evidence="10">
    <location>
        <position position="96"/>
    </location>
    <ligand>
        <name>Mg(2+)</name>
        <dbReference type="ChEBI" id="CHEBI:18420"/>
        <label>1</label>
        <note>catalytic</note>
    </ligand>
</feature>
<feature type="binding site" evidence="9">
    <location>
        <position position="73"/>
    </location>
    <ligand>
        <name>substrate</name>
    </ligand>
</feature>
<dbReference type="HAMAP" id="MF_02095">
    <property type="entry name" value="CysQ"/>
    <property type="match status" value="1"/>
</dbReference>
<dbReference type="PANTHER" id="PTHR43028">
    <property type="entry name" value="3'(2'),5'-BISPHOSPHATE NUCLEOTIDASE 1"/>
    <property type="match status" value="1"/>
</dbReference>
<keyword evidence="4" id="KW-0997">Cell inner membrane</keyword>
<feature type="binding site" evidence="9">
    <location>
        <position position="73"/>
    </location>
    <ligand>
        <name>Mg(2+)</name>
        <dbReference type="ChEBI" id="CHEBI:18420"/>
        <label>1</label>
    </ligand>
</feature>
<dbReference type="CDD" id="cd01638">
    <property type="entry name" value="CysQ"/>
    <property type="match status" value="1"/>
</dbReference>
<evidence type="ECO:0000256" key="2">
    <source>
        <dbReference type="ARBA" id="ARBA00005289"/>
    </source>
</evidence>
<keyword evidence="8 9" id="KW-0472">Membrane</keyword>
<feature type="binding site" evidence="9">
    <location>
        <position position="96"/>
    </location>
    <ligand>
        <name>Mg(2+)</name>
        <dbReference type="ChEBI" id="CHEBI:18420"/>
        <label>2</label>
    </ligand>
</feature>
<dbReference type="Pfam" id="PF00459">
    <property type="entry name" value="Inositol_P"/>
    <property type="match status" value="1"/>
</dbReference>
<dbReference type="EMBL" id="CP042437">
    <property type="protein sequence ID" value="QEC79544.1"/>
    <property type="molecule type" value="Genomic_DNA"/>
</dbReference>
<feature type="binding site" evidence="9">
    <location>
        <begin position="95"/>
        <end position="98"/>
    </location>
    <ligand>
        <name>substrate</name>
    </ligand>
</feature>
<organism evidence="11 12">
    <name type="scientific">Mucilaginibacter ginsenosidivorax</name>
    <dbReference type="NCBI Taxonomy" id="862126"/>
    <lineage>
        <taxon>Bacteria</taxon>
        <taxon>Pseudomonadati</taxon>
        <taxon>Bacteroidota</taxon>
        <taxon>Sphingobacteriia</taxon>
        <taxon>Sphingobacteriales</taxon>
        <taxon>Sphingobacteriaceae</taxon>
        <taxon>Mucilaginibacter</taxon>
    </lineage>
</organism>
<comment type="function">
    <text evidence="9">Converts adenosine-3',5'-bisphosphate (PAP) to AMP.</text>
</comment>
<feature type="binding site" evidence="10">
    <location>
        <position position="73"/>
    </location>
    <ligand>
        <name>Mg(2+)</name>
        <dbReference type="ChEBI" id="CHEBI:18420"/>
        <label>1</label>
        <note>catalytic</note>
    </ligand>
</feature>
<dbReference type="EC" id="3.1.3.7" evidence="9"/>
<reference evidence="11 12" key="1">
    <citation type="journal article" date="2013" name="J. Microbiol.">
        <title>Mucilaginibacter ginsenosidivorax sp. nov., with ginsenoside converting activity isolated from sediment.</title>
        <authorList>
            <person name="Kim J.K."/>
            <person name="Choi T.E."/>
            <person name="Liu Q.M."/>
            <person name="Park H.Y."/>
            <person name="Yi T.H."/>
            <person name="Yoon M.H."/>
            <person name="Kim S.C."/>
            <person name="Im W.T."/>
        </authorList>
    </citation>
    <scope>NUCLEOTIDE SEQUENCE [LARGE SCALE GENOMIC DNA]</scope>
    <source>
        <strain evidence="11 12">KHI28</strain>
    </source>
</reference>
<comment type="subcellular location">
    <subcellularLocation>
        <location evidence="9">Cell membrane</location>
        <topology evidence="9">Peripheral membrane protein</topology>
        <orientation evidence="9">Cytoplasmic side</orientation>
    </subcellularLocation>
</comment>
<dbReference type="OrthoDB" id="9772456at2"/>
<sequence>MENNTSIISPGELTALLLLAKQAGSGILSVYNTDIEVTLKDDLSPLTLADKVSHDIITEGLTALTPAIPIISEEGKDIPYETRKNWEYYWCVDPLDGTKEFIKRNGEFTVNIALMHNNTPVLGIIYVPVTGDLYYGGEGIGSWKETAEGGKTQIYADVKATEWISVGSRSHASAEEASLLARYPVSETISIGSSIKFCLIAEGKAHIYYRQGPTMEWDTAAGQAIAVYSGATMSRPDGEPFEYNKPSLLNGSFLVKAG</sequence>
<dbReference type="PROSITE" id="PS00630">
    <property type="entry name" value="IMP_2"/>
    <property type="match status" value="1"/>
</dbReference>
<keyword evidence="7 9" id="KW-0460">Magnesium</keyword>
<proteinExistence type="inferred from homology"/>
<dbReference type="SUPFAM" id="SSF56655">
    <property type="entry name" value="Carbohydrate phosphatase"/>
    <property type="match status" value="1"/>
</dbReference>
<comment type="catalytic activity">
    <reaction evidence="1 9">
        <text>adenosine 3',5'-bisphosphate + H2O = AMP + phosphate</text>
        <dbReference type="Rhea" id="RHEA:10040"/>
        <dbReference type="ChEBI" id="CHEBI:15377"/>
        <dbReference type="ChEBI" id="CHEBI:43474"/>
        <dbReference type="ChEBI" id="CHEBI:58343"/>
        <dbReference type="ChEBI" id="CHEBI:456215"/>
        <dbReference type="EC" id="3.1.3.7"/>
    </reaction>
</comment>
<gene>
    <name evidence="9 11" type="primary">cysQ</name>
    <name evidence="11" type="ORF">FSB76_27675</name>
</gene>
<dbReference type="GO" id="GO:0008441">
    <property type="term" value="F:3'(2'),5'-bisphosphate nucleotidase activity"/>
    <property type="evidence" value="ECO:0007669"/>
    <property type="project" value="UniProtKB-UniRule"/>
</dbReference>
<keyword evidence="12" id="KW-1185">Reference proteome</keyword>
<dbReference type="RefSeq" id="WP_147059249.1">
    <property type="nucleotide sequence ID" value="NZ_CP042437.1"/>
</dbReference>
<feature type="binding site" evidence="10">
    <location>
        <position position="218"/>
    </location>
    <ligand>
        <name>Mg(2+)</name>
        <dbReference type="ChEBI" id="CHEBI:18420"/>
        <label>1</label>
        <note>catalytic</note>
    </ligand>
</feature>
<evidence type="ECO:0000313" key="11">
    <source>
        <dbReference type="EMBL" id="QEC79544.1"/>
    </source>
</evidence>
<dbReference type="PANTHER" id="PTHR43028:SF5">
    <property type="entry name" value="3'(2'),5'-BISPHOSPHATE NUCLEOTIDASE 1"/>
    <property type="match status" value="1"/>
</dbReference>
<feature type="binding site" evidence="9">
    <location>
        <position position="95"/>
    </location>
    <ligand>
        <name>Mg(2+)</name>
        <dbReference type="ChEBI" id="CHEBI:18420"/>
        <label>1</label>
    </ligand>
</feature>
<dbReference type="Gene3D" id="3.40.190.80">
    <property type="match status" value="1"/>
</dbReference>
<evidence type="ECO:0000256" key="5">
    <source>
        <dbReference type="ARBA" id="ARBA00022723"/>
    </source>
</evidence>
<dbReference type="FunFam" id="3.30.540.10:FF:000007">
    <property type="entry name" value="3'(2'),5'-bisphosphate nucleotidase CysQ"/>
    <property type="match status" value="1"/>
</dbReference>
<feature type="binding site" evidence="10">
    <location>
        <position position="95"/>
    </location>
    <ligand>
        <name>Mg(2+)</name>
        <dbReference type="ChEBI" id="CHEBI:18420"/>
        <label>1</label>
        <note>catalytic</note>
    </ligand>
</feature>
<protein>
    <recommendedName>
        <fullName evidence="9">3'(2'),5'-bisphosphate nucleotidase CysQ</fullName>
        <ecNumber evidence="9">3.1.3.7</ecNumber>
    </recommendedName>
    <alternativeName>
        <fullName evidence="9">3'(2'),5-bisphosphonucleoside 3'(2')-phosphohydrolase</fullName>
    </alternativeName>
    <alternativeName>
        <fullName evidence="9">3'-phosphoadenosine 5'-phosphate phosphatase</fullName>
        <shortName evidence="9">PAP phosphatase</shortName>
    </alternativeName>
</protein>
<dbReference type="GO" id="GO:0005886">
    <property type="term" value="C:plasma membrane"/>
    <property type="evidence" value="ECO:0007669"/>
    <property type="project" value="UniProtKB-SubCell"/>
</dbReference>
<evidence type="ECO:0000256" key="4">
    <source>
        <dbReference type="ARBA" id="ARBA00022519"/>
    </source>
</evidence>
<evidence type="ECO:0000256" key="7">
    <source>
        <dbReference type="ARBA" id="ARBA00022842"/>
    </source>
</evidence>
<dbReference type="InterPro" id="IPR050725">
    <property type="entry name" value="CysQ/Inositol_MonoPase"/>
</dbReference>
<evidence type="ECO:0000256" key="3">
    <source>
        <dbReference type="ARBA" id="ARBA00022475"/>
    </source>
</evidence>
<name>A0A5B8W6P5_9SPHI</name>
<comment type="cofactor">
    <cofactor evidence="9 10">
        <name>Mg(2+)</name>
        <dbReference type="ChEBI" id="CHEBI:18420"/>
    </cofactor>
</comment>
<evidence type="ECO:0000256" key="8">
    <source>
        <dbReference type="ARBA" id="ARBA00023136"/>
    </source>
</evidence>
<keyword evidence="5 9" id="KW-0479">Metal-binding</keyword>
<feature type="binding site" evidence="9">
    <location>
        <position position="218"/>
    </location>
    <ligand>
        <name>Mg(2+)</name>
        <dbReference type="ChEBI" id="CHEBI:18420"/>
        <label>2</label>
    </ligand>
</feature>
<dbReference type="InterPro" id="IPR006240">
    <property type="entry name" value="CysQ"/>
</dbReference>
<dbReference type="GO" id="GO:0000287">
    <property type="term" value="F:magnesium ion binding"/>
    <property type="evidence" value="ECO:0007669"/>
    <property type="project" value="UniProtKB-UniRule"/>
</dbReference>
<dbReference type="PROSITE" id="PS00629">
    <property type="entry name" value="IMP_1"/>
    <property type="match status" value="1"/>
</dbReference>
<dbReference type="GO" id="GO:0050427">
    <property type="term" value="P:3'-phosphoadenosine 5'-phosphosulfate metabolic process"/>
    <property type="evidence" value="ECO:0007669"/>
    <property type="project" value="TreeGrafter"/>
</dbReference>
<keyword evidence="3 9" id="KW-1003">Cell membrane</keyword>
<evidence type="ECO:0000313" key="12">
    <source>
        <dbReference type="Proteomes" id="UP000321362"/>
    </source>
</evidence>
<dbReference type="AlphaFoldDB" id="A0A5B8W6P5"/>
<evidence type="ECO:0000256" key="6">
    <source>
        <dbReference type="ARBA" id="ARBA00022801"/>
    </source>
</evidence>
<dbReference type="Proteomes" id="UP000321362">
    <property type="component" value="Chromosome"/>
</dbReference>
<comment type="similarity">
    <text evidence="2 9">Belongs to the inositol monophosphatase superfamily. CysQ family.</text>
</comment>